<dbReference type="EMBL" id="LSYV01000010">
    <property type="protein sequence ID" value="KXZ52671.1"/>
    <property type="molecule type" value="Genomic_DNA"/>
</dbReference>
<name>A0A150GS87_GONPE</name>
<comment type="caution">
    <text evidence="1">The sequence shown here is derived from an EMBL/GenBank/DDBJ whole genome shotgun (WGS) entry which is preliminary data.</text>
</comment>
<evidence type="ECO:0000313" key="1">
    <source>
        <dbReference type="EMBL" id="KXZ52671.1"/>
    </source>
</evidence>
<gene>
    <name evidence="1" type="ORF">GPECTOR_9g717</name>
</gene>
<protein>
    <submittedName>
        <fullName evidence="1">Uncharacterized protein</fullName>
    </submittedName>
</protein>
<dbReference type="Proteomes" id="UP000075714">
    <property type="component" value="Unassembled WGS sequence"/>
</dbReference>
<accession>A0A150GS87</accession>
<keyword evidence="2" id="KW-1185">Reference proteome</keyword>
<dbReference type="AlphaFoldDB" id="A0A150GS87"/>
<reference evidence="2" key="1">
    <citation type="journal article" date="2016" name="Nat. Commun.">
        <title>The Gonium pectorale genome demonstrates co-option of cell cycle regulation during the evolution of multicellularity.</title>
        <authorList>
            <person name="Hanschen E.R."/>
            <person name="Marriage T.N."/>
            <person name="Ferris P.J."/>
            <person name="Hamaji T."/>
            <person name="Toyoda A."/>
            <person name="Fujiyama A."/>
            <person name="Neme R."/>
            <person name="Noguchi H."/>
            <person name="Minakuchi Y."/>
            <person name="Suzuki M."/>
            <person name="Kawai-Toyooka H."/>
            <person name="Smith D.R."/>
            <person name="Sparks H."/>
            <person name="Anderson J."/>
            <person name="Bakaric R."/>
            <person name="Luria V."/>
            <person name="Karger A."/>
            <person name="Kirschner M.W."/>
            <person name="Durand P.M."/>
            <person name="Michod R.E."/>
            <person name="Nozaki H."/>
            <person name="Olson B.J."/>
        </authorList>
    </citation>
    <scope>NUCLEOTIDE SEQUENCE [LARGE SCALE GENOMIC DNA]</scope>
    <source>
        <strain evidence="2">NIES-2863</strain>
    </source>
</reference>
<sequence>MEPWSHESLLDMKRYIQELVLQSSSRHRFPYDQIPARFEHYHRDVRDLLIAKATQWLQAQPGQAGSMLAEYYLEQLQQHFEQEKKADYRQHYARLAQSNVAPTAYLQEALTYKPYLGISDSELPSAASSSAARPACTKLWCNNHGWNLSHKTEQCKRGGAALANTGTSFSVEQLSGLFEQLLVQQAAGGAQQQQPAQQAQAAQQPAVVATAYFADDSAEELYAPGHPALVT</sequence>
<organism evidence="1 2">
    <name type="scientific">Gonium pectorale</name>
    <name type="common">Green alga</name>
    <dbReference type="NCBI Taxonomy" id="33097"/>
    <lineage>
        <taxon>Eukaryota</taxon>
        <taxon>Viridiplantae</taxon>
        <taxon>Chlorophyta</taxon>
        <taxon>core chlorophytes</taxon>
        <taxon>Chlorophyceae</taxon>
        <taxon>CS clade</taxon>
        <taxon>Chlamydomonadales</taxon>
        <taxon>Volvocaceae</taxon>
        <taxon>Gonium</taxon>
    </lineage>
</organism>
<proteinExistence type="predicted"/>
<evidence type="ECO:0000313" key="2">
    <source>
        <dbReference type="Proteomes" id="UP000075714"/>
    </source>
</evidence>